<proteinExistence type="predicted"/>
<sequence length="697" mass="77677">MFTRVLRQSFQRQEGQALVMAALMVLVMSIAVITTVNIGHTVHERVRLQNTADAAAYSMAAMEARAFNFYAYANRTQVSHYVSAMMWQSLLSLIYFAEAFVTDIYGFMRTINPCAGDADGPFWTVACVVLENLVPYLGQILKVIDKFMSTFKQLIQGFQTMLRTLNPDKLVGRMVIPTHRVLNGVMFFASQAVMASTVTHVAQTTDTVIFANDKNVDPKLGQLASGALSLCLFDQAHYREAGTRPLDVDKGGAGRNPFTPIDPTRWRHAEKEARAKRVMATITNGTRYGCDAGGGACPEGFITSRKVGDLIPLPDGLGVIRDLLNTDIDTPIFSFAKYGQTRFLTYNNPNAAKIRKVSTPYDPRNTIRDWNDGIEPTLGALAQGDNLGSDDLYWIKFGPANFPGLRNPLACRDSDNPRECWGDPRKGYKEGKSDYLPFKHPTKTSIWAMNEYEDSHEHGGVHWRVHHTTEPVGDSWKRLYPPRGPESEIGVHREEVCALEVLGVCPPLAPKLDVFTANVMPAEDGNHPWKGIVPFMHFEPGQYGDTCGGSADSEKATERYKHDFNQPSTWVALHKTPEQVTNAGGTDHAGTGSNAPALLNDEGKVQWRFSAATPTLEMQNKRMKFLSAIEGLNVVSRGQTYYHRPGNWAEHPNFFNPYWRPRLASVYQGRHTMPFVGQMMDKLPGALKDMPQKVITH</sequence>
<evidence type="ECO:0000313" key="4">
    <source>
        <dbReference type="Proteomes" id="UP001221838"/>
    </source>
</evidence>
<evidence type="ECO:0000256" key="1">
    <source>
        <dbReference type="SAM" id="Phobius"/>
    </source>
</evidence>
<dbReference type="RefSeq" id="WP_272136838.1">
    <property type="nucleotide sequence ID" value="NZ_JAQNDM010000002.1"/>
</dbReference>
<organism evidence="3 4">
    <name type="scientific">Stigmatella ashevillensis</name>
    <dbReference type="NCBI Taxonomy" id="2995309"/>
    <lineage>
        <taxon>Bacteria</taxon>
        <taxon>Pseudomonadati</taxon>
        <taxon>Myxococcota</taxon>
        <taxon>Myxococcia</taxon>
        <taxon>Myxococcales</taxon>
        <taxon>Cystobacterineae</taxon>
        <taxon>Archangiaceae</taxon>
        <taxon>Stigmatella</taxon>
    </lineage>
</organism>
<keyword evidence="1" id="KW-0472">Membrane</keyword>
<evidence type="ECO:0000259" key="2">
    <source>
        <dbReference type="Pfam" id="PF13400"/>
    </source>
</evidence>
<evidence type="ECO:0000313" key="3">
    <source>
        <dbReference type="EMBL" id="MDC0708815.1"/>
    </source>
</evidence>
<accession>A0ABT5D6U3</accession>
<keyword evidence="4" id="KW-1185">Reference proteome</keyword>
<keyword evidence="1" id="KW-1133">Transmembrane helix</keyword>
<dbReference type="Proteomes" id="UP001221838">
    <property type="component" value="Unassembled WGS sequence"/>
</dbReference>
<name>A0ABT5D6U3_9BACT</name>
<keyword evidence="1" id="KW-0812">Transmembrane</keyword>
<dbReference type="Pfam" id="PF13400">
    <property type="entry name" value="Tad"/>
    <property type="match status" value="1"/>
</dbReference>
<reference evidence="3 4" key="1">
    <citation type="submission" date="2022-11" db="EMBL/GenBank/DDBJ databases">
        <title>Minimal conservation of predation-associated metabolite biosynthetic gene clusters underscores biosynthetic potential of Myxococcota including descriptions for ten novel species: Archangium lansinium sp. nov., Myxococcus landrumus sp. nov., Nannocystis bai.</title>
        <authorList>
            <person name="Ahearne A."/>
            <person name="Stevens C."/>
            <person name="Dowd S."/>
        </authorList>
    </citation>
    <scope>NUCLEOTIDE SEQUENCE [LARGE SCALE GENOMIC DNA]</scope>
    <source>
        <strain evidence="3 4">NCWAL01</strain>
    </source>
</reference>
<feature type="transmembrane region" description="Helical" evidence="1">
    <location>
        <begin position="21"/>
        <end position="42"/>
    </location>
</feature>
<gene>
    <name evidence="3" type="ORF">POL68_10080</name>
</gene>
<dbReference type="EMBL" id="JAQNDM010000002">
    <property type="protein sequence ID" value="MDC0708815.1"/>
    <property type="molecule type" value="Genomic_DNA"/>
</dbReference>
<protein>
    <submittedName>
        <fullName evidence="3">Pilus assembly protein TadG-related protein</fullName>
    </submittedName>
</protein>
<feature type="domain" description="Putative Flp pilus-assembly TadG-like N-terminal" evidence="2">
    <location>
        <begin position="15"/>
        <end position="58"/>
    </location>
</feature>
<dbReference type="InterPro" id="IPR028087">
    <property type="entry name" value="Tad_N"/>
</dbReference>
<comment type="caution">
    <text evidence="3">The sequence shown here is derived from an EMBL/GenBank/DDBJ whole genome shotgun (WGS) entry which is preliminary data.</text>
</comment>